<dbReference type="Gene3D" id="3.40.630.30">
    <property type="match status" value="1"/>
</dbReference>
<dbReference type="Proteomes" id="UP000781710">
    <property type="component" value="Unassembled WGS sequence"/>
</dbReference>
<comment type="caution">
    <text evidence="2">The sequence shown here is derived from an EMBL/GenBank/DDBJ whole genome shotgun (WGS) entry which is preliminary data.</text>
</comment>
<dbReference type="SUPFAM" id="SSF55729">
    <property type="entry name" value="Acyl-CoA N-acyltransferases (Nat)"/>
    <property type="match status" value="1"/>
</dbReference>
<dbReference type="InterPro" id="IPR016181">
    <property type="entry name" value="Acyl_CoA_acyltransferase"/>
</dbReference>
<dbReference type="EMBL" id="PDWW01000003">
    <property type="protein sequence ID" value="KAF1726625.1"/>
    <property type="molecule type" value="Genomic_DNA"/>
</dbReference>
<dbReference type="CDD" id="cd04301">
    <property type="entry name" value="NAT_SF"/>
    <property type="match status" value="1"/>
</dbReference>
<proteinExistence type="predicted"/>
<evidence type="ECO:0000313" key="2">
    <source>
        <dbReference type="EMBL" id="KAF1726625.1"/>
    </source>
</evidence>
<gene>
    <name evidence="2" type="ORF">CSC78_03470</name>
</gene>
<evidence type="ECO:0000259" key="1">
    <source>
        <dbReference type="PROSITE" id="PS51186"/>
    </source>
</evidence>
<protein>
    <recommendedName>
        <fullName evidence="1">N-acetyltransferase domain-containing protein</fullName>
    </recommendedName>
</protein>
<evidence type="ECO:0000313" key="3">
    <source>
        <dbReference type="Proteomes" id="UP000781710"/>
    </source>
</evidence>
<feature type="domain" description="N-acetyltransferase" evidence="1">
    <location>
        <begin position="32"/>
        <end position="185"/>
    </location>
</feature>
<name>A0ABQ6ZKB3_9GAMM</name>
<keyword evidence="3" id="KW-1185">Reference proteome</keyword>
<sequence>MPAGPAALPLPGSYLPAPGDPAWANMLGRDQVEVRRVTRAQAAALMHLCDQHKAERPPTPGTRAAGGVLELMEALFEAPLRAWAWIAERRGEPAGYAFATVGFSMVERAYYLNLEALFVPASARPSDVASRLFDAARRMASDLGCVDLRWQVPVGQGGAPMAMPGHTGAATMIQYVFPPLRSDQDD</sequence>
<dbReference type="PROSITE" id="PS51186">
    <property type="entry name" value="GNAT"/>
    <property type="match status" value="1"/>
</dbReference>
<accession>A0ABQ6ZKB3</accession>
<organism evidence="2 3">
    <name type="scientific">Pseudoxanthomonas japonensis</name>
    <dbReference type="NCBI Taxonomy" id="69284"/>
    <lineage>
        <taxon>Bacteria</taxon>
        <taxon>Pseudomonadati</taxon>
        <taxon>Pseudomonadota</taxon>
        <taxon>Gammaproteobacteria</taxon>
        <taxon>Lysobacterales</taxon>
        <taxon>Lysobacteraceae</taxon>
        <taxon>Pseudoxanthomonas</taxon>
    </lineage>
</organism>
<reference evidence="2 3" key="1">
    <citation type="submission" date="2017-10" db="EMBL/GenBank/DDBJ databases">
        <title>Whole genome sequencing of members of genus Pseudoxanthomonas.</title>
        <authorList>
            <person name="Kumar S."/>
            <person name="Bansal K."/>
            <person name="Kaur A."/>
            <person name="Patil P."/>
            <person name="Sharma S."/>
            <person name="Patil P.B."/>
        </authorList>
    </citation>
    <scope>NUCLEOTIDE SEQUENCE [LARGE SCALE GENOMIC DNA]</scope>
    <source>
        <strain evidence="2 3">DSM 17109</strain>
    </source>
</reference>
<dbReference type="InterPro" id="IPR000182">
    <property type="entry name" value="GNAT_dom"/>
</dbReference>